<dbReference type="SFLD" id="SFLDG01123">
    <property type="entry name" value="methyltransferase_(Class_B)"/>
    <property type="match status" value="1"/>
</dbReference>
<dbReference type="InterPro" id="IPR023404">
    <property type="entry name" value="rSAM_horseshoe"/>
</dbReference>
<feature type="domain" description="B12-binding" evidence="7">
    <location>
        <begin position="10"/>
        <end position="150"/>
    </location>
</feature>
<evidence type="ECO:0000256" key="6">
    <source>
        <dbReference type="ARBA" id="ARBA00023014"/>
    </source>
</evidence>
<comment type="cofactor">
    <cofactor evidence="1">
        <name>[4Fe-4S] cluster</name>
        <dbReference type="ChEBI" id="CHEBI:49883"/>
    </cofactor>
</comment>
<gene>
    <name evidence="8" type="ORF">S01H1_11109</name>
</gene>
<keyword evidence="2" id="KW-0808">Transferase</keyword>
<dbReference type="InterPro" id="IPR007197">
    <property type="entry name" value="rSAM"/>
</dbReference>
<dbReference type="GO" id="GO:0003824">
    <property type="term" value="F:catalytic activity"/>
    <property type="evidence" value="ECO:0007669"/>
    <property type="project" value="InterPro"/>
</dbReference>
<feature type="non-terminal residue" evidence="8">
    <location>
        <position position="262"/>
    </location>
</feature>
<dbReference type="GO" id="GO:0046872">
    <property type="term" value="F:metal ion binding"/>
    <property type="evidence" value="ECO:0007669"/>
    <property type="project" value="UniProtKB-KW"/>
</dbReference>
<dbReference type="CDD" id="cd02068">
    <property type="entry name" value="radical_SAM_B12_BD"/>
    <property type="match status" value="1"/>
</dbReference>
<evidence type="ECO:0000256" key="4">
    <source>
        <dbReference type="ARBA" id="ARBA00022723"/>
    </source>
</evidence>
<dbReference type="Pfam" id="PF04055">
    <property type="entry name" value="Radical_SAM"/>
    <property type="match status" value="1"/>
</dbReference>
<dbReference type="InterPro" id="IPR058240">
    <property type="entry name" value="rSAM_sf"/>
</dbReference>
<name>X0SNR0_9ZZZZ</name>
<dbReference type="Pfam" id="PF02310">
    <property type="entry name" value="B12-binding"/>
    <property type="match status" value="1"/>
</dbReference>
<dbReference type="Gene3D" id="3.80.30.20">
    <property type="entry name" value="tm_1862 like domain"/>
    <property type="match status" value="1"/>
</dbReference>
<reference evidence="8" key="1">
    <citation type="journal article" date="2014" name="Front. Microbiol.">
        <title>High frequency of phylogenetically diverse reductive dehalogenase-homologous genes in deep subseafloor sedimentary metagenomes.</title>
        <authorList>
            <person name="Kawai M."/>
            <person name="Futagami T."/>
            <person name="Toyoda A."/>
            <person name="Takaki Y."/>
            <person name="Nishi S."/>
            <person name="Hori S."/>
            <person name="Arai W."/>
            <person name="Tsubouchi T."/>
            <person name="Morono Y."/>
            <person name="Uchiyama I."/>
            <person name="Ito T."/>
            <person name="Fujiyama A."/>
            <person name="Inagaki F."/>
            <person name="Takami H."/>
        </authorList>
    </citation>
    <scope>NUCLEOTIDE SEQUENCE</scope>
    <source>
        <strain evidence="8">Expedition CK06-06</strain>
    </source>
</reference>
<evidence type="ECO:0000313" key="8">
    <source>
        <dbReference type="EMBL" id="GAF76786.1"/>
    </source>
</evidence>
<evidence type="ECO:0000259" key="7">
    <source>
        <dbReference type="PROSITE" id="PS51332"/>
    </source>
</evidence>
<keyword evidence="4" id="KW-0479">Metal-binding</keyword>
<dbReference type="SFLD" id="SFLDS00029">
    <property type="entry name" value="Radical_SAM"/>
    <property type="match status" value="1"/>
</dbReference>
<proteinExistence type="predicted"/>
<dbReference type="EMBL" id="BARS01005662">
    <property type="protein sequence ID" value="GAF76786.1"/>
    <property type="molecule type" value="Genomic_DNA"/>
</dbReference>
<dbReference type="InterPro" id="IPR034466">
    <property type="entry name" value="Methyltransferase_Class_B"/>
</dbReference>
<dbReference type="GO" id="GO:0031419">
    <property type="term" value="F:cobalamin binding"/>
    <property type="evidence" value="ECO:0007669"/>
    <property type="project" value="InterPro"/>
</dbReference>
<keyword evidence="6" id="KW-0411">Iron-sulfur</keyword>
<dbReference type="PROSITE" id="PS51332">
    <property type="entry name" value="B12_BINDING"/>
    <property type="match status" value="1"/>
</dbReference>
<dbReference type="GO" id="GO:0051539">
    <property type="term" value="F:4 iron, 4 sulfur cluster binding"/>
    <property type="evidence" value="ECO:0007669"/>
    <property type="project" value="UniProtKB-KW"/>
</dbReference>
<dbReference type="InterPro" id="IPR051198">
    <property type="entry name" value="BchE-like"/>
</dbReference>
<protein>
    <recommendedName>
        <fullName evidence="7">B12-binding domain-containing protein</fullName>
    </recommendedName>
</protein>
<dbReference type="AlphaFoldDB" id="X0SNR0"/>
<evidence type="ECO:0000256" key="3">
    <source>
        <dbReference type="ARBA" id="ARBA00022691"/>
    </source>
</evidence>
<dbReference type="SUPFAM" id="SSF102114">
    <property type="entry name" value="Radical SAM enzymes"/>
    <property type="match status" value="1"/>
</dbReference>
<dbReference type="Gene3D" id="3.40.50.280">
    <property type="entry name" value="Cobalamin-binding domain"/>
    <property type="match status" value="1"/>
</dbReference>
<evidence type="ECO:0000256" key="1">
    <source>
        <dbReference type="ARBA" id="ARBA00001966"/>
    </source>
</evidence>
<keyword evidence="3" id="KW-0949">S-adenosyl-L-methionine</keyword>
<dbReference type="InterPro" id="IPR006158">
    <property type="entry name" value="Cobalamin-bd"/>
</dbReference>
<evidence type="ECO:0000256" key="2">
    <source>
        <dbReference type="ARBA" id="ARBA00022679"/>
    </source>
</evidence>
<dbReference type="PANTHER" id="PTHR43409:SF7">
    <property type="entry name" value="BLL1977 PROTEIN"/>
    <property type="match status" value="1"/>
</dbReference>
<sequence length="262" mass="28716">MKVLLVRPPHHHMITTNVPKSVDTETGMYPPLGLLYVAAGLEAWTDAEVELLDALALHLDQKGIAERIAQARADIVGIQAMTFTLIDAIQTVRTVKSACPSAHVSLGGPHVNLYPEETLSIEGVDSLVLGEGERTFAEMVNALANGADITDVAGVAVMRNGKPSTTEARALESNLDSLPQPARELIDSSLYWSVLAKRSPITTAMTSRGCPMKCIFCDRPHLGKTFRYRSARSVVDEMEDCVNRGIHELFLYDDTFTIKRQR</sequence>
<dbReference type="SFLD" id="SFLDG01082">
    <property type="entry name" value="B12-binding_domain_containing"/>
    <property type="match status" value="1"/>
</dbReference>
<keyword evidence="5" id="KW-0408">Iron</keyword>
<accession>X0SNR0</accession>
<comment type="caution">
    <text evidence="8">The sequence shown here is derived from an EMBL/GenBank/DDBJ whole genome shotgun (WGS) entry which is preliminary data.</text>
</comment>
<dbReference type="PANTHER" id="PTHR43409">
    <property type="entry name" value="ANAEROBIC MAGNESIUM-PROTOPORPHYRIN IX MONOMETHYL ESTER CYCLASE-RELATED"/>
    <property type="match status" value="1"/>
</dbReference>
<organism evidence="8">
    <name type="scientific">marine sediment metagenome</name>
    <dbReference type="NCBI Taxonomy" id="412755"/>
    <lineage>
        <taxon>unclassified sequences</taxon>
        <taxon>metagenomes</taxon>
        <taxon>ecological metagenomes</taxon>
    </lineage>
</organism>
<evidence type="ECO:0000256" key="5">
    <source>
        <dbReference type="ARBA" id="ARBA00023004"/>
    </source>
</evidence>